<dbReference type="EMBL" id="JAKKPZ010000002">
    <property type="protein sequence ID" value="KAI1725718.1"/>
    <property type="molecule type" value="Genomic_DNA"/>
</dbReference>
<evidence type="ECO:0000256" key="10">
    <source>
        <dbReference type="ARBA" id="ARBA00093678"/>
    </source>
</evidence>
<name>A0AAD4RC80_9BILA</name>
<comment type="pathway">
    <text evidence="2">Lipid metabolism; phospholipid metabolism.</text>
</comment>
<proteinExistence type="inferred from homology"/>
<dbReference type="InterPro" id="IPR004299">
    <property type="entry name" value="MBOAT_fam"/>
</dbReference>
<gene>
    <name evidence="12" type="ORF">DdX_02394</name>
</gene>
<keyword evidence="5 11" id="KW-0812">Transmembrane</keyword>
<evidence type="ECO:0000313" key="13">
    <source>
        <dbReference type="Proteomes" id="UP001201812"/>
    </source>
</evidence>
<evidence type="ECO:0000256" key="6">
    <source>
        <dbReference type="ARBA" id="ARBA00022989"/>
    </source>
</evidence>
<evidence type="ECO:0000256" key="9">
    <source>
        <dbReference type="ARBA" id="ARBA00025707"/>
    </source>
</evidence>
<reference evidence="12" key="1">
    <citation type="submission" date="2022-01" db="EMBL/GenBank/DDBJ databases">
        <title>Genome Sequence Resource for Two Populations of Ditylenchus destructor, the Migratory Endoparasitic Phytonematode.</title>
        <authorList>
            <person name="Zhang H."/>
            <person name="Lin R."/>
            <person name="Xie B."/>
        </authorList>
    </citation>
    <scope>NUCLEOTIDE SEQUENCE</scope>
    <source>
        <strain evidence="12">BazhouSP</strain>
    </source>
</reference>
<dbReference type="GO" id="GO:0016020">
    <property type="term" value="C:membrane"/>
    <property type="evidence" value="ECO:0007669"/>
    <property type="project" value="UniProtKB-SubCell"/>
</dbReference>
<organism evidence="12 13">
    <name type="scientific">Ditylenchus destructor</name>
    <dbReference type="NCBI Taxonomy" id="166010"/>
    <lineage>
        <taxon>Eukaryota</taxon>
        <taxon>Metazoa</taxon>
        <taxon>Ecdysozoa</taxon>
        <taxon>Nematoda</taxon>
        <taxon>Chromadorea</taxon>
        <taxon>Rhabditida</taxon>
        <taxon>Tylenchina</taxon>
        <taxon>Tylenchomorpha</taxon>
        <taxon>Sphaerularioidea</taxon>
        <taxon>Anguinidae</taxon>
        <taxon>Anguininae</taxon>
        <taxon>Ditylenchus</taxon>
    </lineage>
</organism>
<dbReference type="AlphaFoldDB" id="A0AAD4RC80"/>
<evidence type="ECO:0000256" key="11">
    <source>
        <dbReference type="SAM" id="Phobius"/>
    </source>
</evidence>
<keyword evidence="13" id="KW-1185">Reference proteome</keyword>
<dbReference type="InterPro" id="IPR049941">
    <property type="entry name" value="LPLAT_7/PORCN-like"/>
</dbReference>
<feature type="transmembrane region" description="Helical" evidence="11">
    <location>
        <begin position="355"/>
        <end position="379"/>
    </location>
</feature>
<comment type="similarity">
    <text evidence="3">Belongs to the membrane-bound acyltransferase family.</text>
</comment>
<feature type="transmembrane region" description="Helical" evidence="11">
    <location>
        <begin position="399"/>
        <end position="422"/>
    </location>
</feature>
<feature type="transmembrane region" description="Helical" evidence="11">
    <location>
        <begin position="434"/>
        <end position="454"/>
    </location>
</feature>
<feature type="transmembrane region" description="Helical" evidence="11">
    <location>
        <begin position="20"/>
        <end position="44"/>
    </location>
</feature>
<comment type="subcellular location">
    <subcellularLocation>
        <location evidence="1">Membrane</location>
        <topology evidence="1">Multi-pass membrane protein</topology>
    </subcellularLocation>
</comment>
<evidence type="ECO:0000256" key="4">
    <source>
        <dbReference type="ARBA" id="ARBA00022679"/>
    </source>
</evidence>
<keyword evidence="8" id="KW-0012">Acyltransferase</keyword>
<evidence type="ECO:0000313" key="12">
    <source>
        <dbReference type="EMBL" id="KAI1725718.1"/>
    </source>
</evidence>
<accession>A0AAD4RC80</accession>
<evidence type="ECO:0000256" key="1">
    <source>
        <dbReference type="ARBA" id="ARBA00004141"/>
    </source>
</evidence>
<dbReference type="GO" id="GO:0006661">
    <property type="term" value="P:phosphatidylinositol biosynthetic process"/>
    <property type="evidence" value="ECO:0007669"/>
    <property type="project" value="TreeGrafter"/>
</dbReference>
<dbReference type="GO" id="GO:0030258">
    <property type="term" value="P:lipid modification"/>
    <property type="evidence" value="ECO:0007669"/>
    <property type="project" value="TreeGrafter"/>
</dbReference>
<dbReference type="GO" id="GO:0071617">
    <property type="term" value="F:lysophospholipid acyltransferase activity"/>
    <property type="evidence" value="ECO:0007669"/>
    <property type="project" value="TreeGrafter"/>
</dbReference>
<keyword evidence="4" id="KW-0808">Transferase</keyword>
<evidence type="ECO:0000256" key="2">
    <source>
        <dbReference type="ARBA" id="ARBA00005074"/>
    </source>
</evidence>
<dbReference type="Pfam" id="PF03062">
    <property type="entry name" value="MBOAT"/>
    <property type="match status" value="1"/>
</dbReference>
<evidence type="ECO:0000256" key="3">
    <source>
        <dbReference type="ARBA" id="ARBA00010323"/>
    </source>
</evidence>
<evidence type="ECO:0000256" key="7">
    <source>
        <dbReference type="ARBA" id="ARBA00023136"/>
    </source>
</evidence>
<dbReference type="PANTHER" id="PTHR13906:SF16">
    <property type="entry name" value="LYSOPHOSPHOLIPID ACYLTRANSFERASE 7"/>
    <property type="match status" value="1"/>
</dbReference>
<dbReference type="PANTHER" id="PTHR13906">
    <property type="entry name" value="PORCUPINE"/>
    <property type="match status" value="1"/>
</dbReference>
<dbReference type="GO" id="GO:0044233">
    <property type="term" value="C:mitochondria-associated endoplasmic reticulum membrane contact site"/>
    <property type="evidence" value="ECO:0007669"/>
    <property type="project" value="TreeGrafter"/>
</dbReference>
<keyword evidence="6 11" id="KW-1133">Transmembrane helix</keyword>
<protein>
    <recommendedName>
        <fullName evidence="10">Lysophospholipid acyltransferase 7</fullName>
    </recommendedName>
</protein>
<keyword evidence="7 11" id="KW-0472">Membrane</keyword>
<dbReference type="Proteomes" id="UP001201812">
    <property type="component" value="Unassembled WGS sequence"/>
</dbReference>
<sequence>MGVPEWLVEFFERIQGDFKFGLLLVVCLALSLILRRLAVLGYHFNIDGLIGLSIAIFATRSLAACSIIVVAAHLILFKVVKDPHLLPLISFYGTFAYLALLRVIHFVGLPPLVFIANSIQLIMTLRVIGLSYEIADTRLQRLKDKSERDTLTSQRILVEPSTIDAFNYCYSFTGLFTGPYYTYQTYSDATQLHFRKEFPWKLVMEKISKLYWSLPALIFFTWLDPVNALRGENINQCSTISLFIRSALAFAYFRMRIYTAWMIAESICIIAGVGIYPAKSEPTTGSGPKKPQFLTQIDQGASVELSAETINNLDIPHIEHSDGFRSGMRAWNRTVQFWLANFVYKRTRKSIRMPYTMLVSAFWHGIHPGYFLSFLTIPLCTTAEDMIFRVFPADIRPKWFSLVWSVIRMRGFEMMACGFLLLNYADTIRLWSNLYFWLHCTMIATIIFAKAYLFTFEKYTSKAKPATSHPSAAAEELLKKEL</sequence>
<evidence type="ECO:0000256" key="5">
    <source>
        <dbReference type="ARBA" id="ARBA00022692"/>
    </source>
</evidence>
<feature type="transmembrane region" description="Helical" evidence="11">
    <location>
        <begin position="50"/>
        <end position="77"/>
    </location>
</feature>
<comment type="pathway">
    <text evidence="9">Phospholipid metabolism.</text>
</comment>
<evidence type="ECO:0000256" key="8">
    <source>
        <dbReference type="ARBA" id="ARBA00023315"/>
    </source>
</evidence>
<feature type="transmembrane region" description="Helical" evidence="11">
    <location>
        <begin position="89"/>
        <end position="108"/>
    </location>
</feature>
<comment type="caution">
    <text evidence="12">The sequence shown here is derived from an EMBL/GenBank/DDBJ whole genome shotgun (WGS) entry which is preliminary data.</text>
</comment>